<evidence type="ECO:0000313" key="1">
    <source>
        <dbReference type="EMBL" id="KZS16403.1"/>
    </source>
</evidence>
<gene>
    <name evidence="1" type="ORF">APZ42_018046</name>
</gene>
<evidence type="ECO:0000313" key="2">
    <source>
        <dbReference type="Proteomes" id="UP000076858"/>
    </source>
</evidence>
<reference evidence="1 2" key="1">
    <citation type="submission" date="2016-03" db="EMBL/GenBank/DDBJ databases">
        <title>EvidentialGene: Evidence-directed Construction of Genes on Genomes.</title>
        <authorList>
            <person name="Gilbert D.G."/>
            <person name="Choi J.-H."/>
            <person name="Mockaitis K."/>
            <person name="Colbourne J."/>
            <person name="Pfrender M."/>
        </authorList>
    </citation>
    <scope>NUCLEOTIDE SEQUENCE [LARGE SCALE GENOMIC DNA]</scope>
    <source>
        <strain evidence="1 2">Xinb3</strain>
        <tissue evidence="1">Complete organism</tissue>
    </source>
</reference>
<name>A0A0P5Z5X6_9CRUS</name>
<dbReference type="Proteomes" id="UP000076858">
    <property type="component" value="Unassembled WGS sequence"/>
</dbReference>
<dbReference type="OrthoDB" id="6349475at2759"/>
<sequence>MRVARFPVSKLLFALTILFPFAYCNMEPNTKDSSTVPPMTDVNEFPEARKSPRYLCVQAGCTCDPISGNAEENMMANCNCQNTKSESTGSANPKILLPTFMKFSGVRFPPNLKIARISNCDFLDIGSNDEFSQLDFAEILIQNSAGVTIRPLAFKKVSNFTVKNVGMLSFENRAFDNLEADSVQFTNVTFNKNNMNNFNHVGTFSPLRINSTLEFRESKLSTDMEIQINQVDVTNLTVSFRNCELEGLKATITTNRFELIGNNFPSLCTISTNVPLIPVSTSPSVSCESENNQPTTSIEFSKSMELNGNTFNRERMPDIRFSVEEKGIMDISFPDENKPNESTVAQTAEKWLEMFTFEFKGNLIINRTRSNVNECKEKWVWGSKPPKYQIFCPTPQSMKEFVRSGKFKPLFRRPTSTSSSASTFTISFFSLACVLCFLNFSAFLSSYLSK</sequence>
<dbReference type="EMBL" id="LRGB01000725">
    <property type="protein sequence ID" value="KZS16403.1"/>
    <property type="molecule type" value="Genomic_DNA"/>
</dbReference>
<accession>A0A0P5Z5X6</accession>
<proteinExistence type="predicted"/>
<protein>
    <submittedName>
        <fullName evidence="1">Uncharacterized protein</fullName>
    </submittedName>
</protein>
<keyword evidence="2" id="KW-1185">Reference proteome</keyword>
<comment type="caution">
    <text evidence="1">The sequence shown here is derived from an EMBL/GenBank/DDBJ whole genome shotgun (WGS) entry which is preliminary data.</text>
</comment>
<dbReference type="AlphaFoldDB" id="A0A0P5Z5X6"/>
<organism evidence="1 2">
    <name type="scientific">Daphnia magna</name>
    <dbReference type="NCBI Taxonomy" id="35525"/>
    <lineage>
        <taxon>Eukaryota</taxon>
        <taxon>Metazoa</taxon>
        <taxon>Ecdysozoa</taxon>
        <taxon>Arthropoda</taxon>
        <taxon>Crustacea</taxon>
        <taxon>Branchiopoda</taxon>
        <taxon>Diplostraca</taxon>
        <taxon>Cladocera</taxon>
        <taxon>Anomopoda</taxon>
        <taxon>Daphniidae</taxon>
        <taxon>Daphnia</taxon>
    </lineage>
</organism>